<dbReference type="CDD" id="cd00190">
    <property type="entry name" value="Tryp_SPc"/>
    <property type="match status" value="1"/>
</dbReference>
<evidence type="ECO:0000256" key="3">
    <source>
        <dbReference type="PROSITE-ProRule" id="PRU00302"/>
    </source>
</evidence>
<dbReference type="PRINTS" id="PR00261">
    <property type="entry name" value="LDLRECEPTOR"/>
</dbReference>
<dbReference type="SMART" id="SM00020">
    <property type="entry name" value="Tryp_SPc"/>
    <property type="match status" value="1"/>
</dbReference>
<feature type="signal peptide" evidence="4">
    <location>
        <begin position="1"/>
        <end position="21"/>
    </location>
</feature>
<accession>A0A2J7RCH1</accession>
<dbReference type="InterPro" id="IPR043504">
    <property type="entry name" value="Peptidase_S1_PA_chymotrypsin"/>
</dbReference>
<dbReference type="InterPro" id="IPR001254">
    <property type="entry name" value="Trypsin_dom"/>
</dbReference>
<dbReference type="SUPFAM" id="SSF57424">
    <property type="entry name" value="LDL receptor-like module"/>
    <property type="match status" value="4"/>
</dbReference>
<dbReference type="PROSITE" id="PS01209">
    <property type="entry name" value="LDLRA_1"/>
    <property type="match status" value="2"/>
</dbReference>
<evidence type="ECO:0000256" key="4">
    <source>
        <dbReference type="SAM" id="SignalP"/>
    </source>
</evidence>
<dbReference type="GO" id="GO:0006508">
    <property type="term" value="P:proteolysis"/>
    <property type="evidence" value="ECO:0007669"/>
    <property type="project" value="UniProtKB-KW"/>
</dbReference>
<dbReference type="PANTHER" id="PTHR24252:SF7">
    <property type="entry name" value="HYALIN"/>
    <property type="match status" value="1"/>
</dbReference>
<dbReference type="PANTHER" id="PTHR24252">
    <property type="entry name" value="ACROSIN-RELATED"/>
    <property type="match status" value="1"/>
</dbReference>
<dbReference type="Pfam" id="PF00084">
    <property type="entry name" value="Sushi"/>
    <property type="match status" value="2"/>
</dbReference>
<dbReference type="FunCoup" id="A0A2J7RCH1">
    <property type="interactions" value="51"/>
</dbReference>
<dbReference type="FunFam" id="2.40.10.10:FF:000068">
    <property type="entry name" value="transmembrane protease serine 2"/>
    <property type="match status" value="1"/>
</dbReference>
<feature type="chain" id="PRO_5014559433" evidence="4">
    <location>
        <begin position="22"/>
        <end position="621"/>
    </location>
</feature>
<feature type="disulfide bond" evidence="2">
    <location>
        <begin position="80"/>
        <end position="92"/>
    </location>
</feature>
<comment type="caution">
    <text evidence="7">The sequence shown here is derived from an EMBL/GenBank/DDBJ whole genome shotgun (WGS) entry which is preliminary data.</text>
</comment>
<dbReference type="InterPro" id="IPR018114">
    <property type="entry name" value="TRYPSIN_HIS"/>
</dbReference>
<dbReference type="PROSITE" id="PS50240">
    <property type="entry name" value="TRYPSIN_DOM"/>
    <property type="match status" value="1"/>
</dbReference>
<evidence type="ECO:0000313" key="7">
    <source>
        <dbReference type="EMBL" id="PNF38537.1"/>
    </source>
</evidence>
<dbReference type="PROSITE" id="PS50068">
    <property type="entry name" value="LDLRA_2"/>
    <property type="match status" value="4"/>
</dbReference>
<keyword evidence="7" id="KW-0645">Protease</keyword>
<feature type="domain" description="Sushi" evidence="6">
    <location>
        <begin position="283"/>
        <end position="352"/>
    </location>
</feature>
<dbReference type="InterPro" id="IPR000436">
    <property type="entry name" value="Sushi_SCR_CCP_dom"/>
</dbReference>
<dbReference type="Gene3D" id="4.10.400.10">
    <property type="entry name" value="Low-density Lipoprotein Receptor"/>
    <property type="match status" value="4"/>
</dbReference>
<dbReference type="SMR" id="A0A2J7RCH1"/>
<keyword evidence="7" id="KW-0378">Hydrolase</keyword>
<keyword evidence="8" id="KW-1185">Reference proteome</keyword>
<proteinExistence type="predicted"/>
<dbReference type="Pfam" id="PF00089">
    <property type="entry name" value="Trypsin"/>
    <property type="match status" value="1"/>
</dbReference>
<evidence type="ECO:0000259" key="6">
    <source>
        <dbReference type="PROSITE" id="PS50923"/>
    </source>
</evidence>
<dbReference type="InterPro" id="IPR035976">
    <property type="entry name" value="Sushi/SCR/CCP_sf"/>
</dbReference>
<dbReference type="STRING" id="105785.A0A2J7RCH1"/>
<dbReference type="InParanoid" id="A0A2J7RCH1"/>
<feature type="disulfide bond" evidence="2">
    <location>
        <begin position="174"/>
        <end position="192"/>
    </location>
</feature>
<dbReference type="PROSITE" id="PS00134">
    <property type="entry name" value="TRYPSIN_HIS"/>
    <property type="match status" value="1"/>
</dbReference>
<evidence type="ECO:0000256" key="1">
    <source>
        <dbReference type="ARBA" id="ARBA00023157"/>
    </source>
</evidence>
<dbReference type="SMART" id="SM00192">
    <property type="entry name" value="LDLa"/>
    <property type="match status" value="4"/>
</dbReference>
<feature type="disulfide bond" evidence="2">
    <location>
        <begin position="132"/>
        <end position="150"/>
    </location>
</feature>
<dbReference type="EMBL" id="NEVH01005885">
    <property type="protein sequence ID" value="PNF38539.1"/>
    <property type="molecule type" value="Genomic_DNA"/>
</dbReference>
<protein>
    <submittedName>
        <fullName evidence="7">Modular serine protease</fullName>
    </submittedName>
</protein>
<feature type="domain" description="Sushi" evidence="6">
    <location>
        <begin position="234"/>
        <end position="282"/>
    </location>
</feature>
<name>A0A2J7RCH1_9NEOP</name>
<feature type="disulfide bond" evidence="2">
    <location>
        <begin position="39"/>
        <end position="51"/>
    </location>
</feature>
<feature type="disulfide bond" evidence="2">
    <location>
        <begin position="46"/>
        <end position="64"/>
    </location>
</feature>
<dbReference type="SUPFAM" id="SSF57535">
    <property type="entry name" value="Complement control module/SCR domain"/>
    <property type="match status" value="1"/>
</dbReference>
<feature type="domain" description="Peptidase S1" evidence="5">
    <location>
        <begin position="365"/>
        <end position="621"/>
    </location>
</feature>
<dbReference type="SUPFAM" id="SSF50494">
    <property type="entry name" value="Trypsin-like serine proteases"/>
    <property type="match status" value="1"/>
</dbReference>
<dbReference type="CDD" id="cd00033">
    <property type="entry name" value="CCP"/>
    <property type="match status" value="1"/>
</dbReference>
<dbReference type="InterPro" id="IPR009003">
    <property type="entry name" value="Peptidase_S1_PA"/>
</dbReference>
<evidence type="ECO:0000259" key="5">
    <source>
        <dbReference type="PROSITE" id="PS50240"/>
    </source>
</evidence>
<dbReference type="EMBL" id="NEVH01005885">
    <property type="protein sequence ID" value="PNF38537.1"/>
    <property type="molecule type" value="Genomic_DNA"/>
</dbReference>
<dbReference type="InterPro" id="IPR023415">
    <property type="entry name" value="LDLR_class-A_CS"/>
</dbReference>
<evidence type="ECO:0000313" key="8">
    <source>
        <dbReference type="Proteomes" id="UP000235965"/>
    </source>
</evidence>
<organism evidence="7 8">
    <name type="scientific">Cryptotermes secundus</name>
    <dbReference type="NCBI Taxonomy" id="105785"/>
    <lineage>
        <taxon>Eukaryota</taxon>
        <taxon>Metazoa</taxon>
        <taxon>Ecdysozoa</taxon>
        <taxon>Arthropoda</taxon>
        <taxon>Hexapoda</taxon>
        <taxon>Insecta</taxon>
        <taxon>Pterygota</taxon>
        <taxon>Neoptera</taxon>
        <taxon>Polyneoptera</taxon>
        <taxon>Dictyoptera</taxon>
        <taxon>Blattodea</taxon>
        <taxon>Blattoidea</taxon>
        <taxon>Termitoidae</taxon>
        <taxon>Kalotermitidae</taxon>
        <taxon>Cryptotermitinae</taxon>
        <taxon>Cryptotermes</taxon>
    </lineage>
</organism>
<dbReference type="Gene3D" id="2.10.70.10">
    <property type="entry name" value="Complement Module, domain 1"/>
    <property type="match status" value="2"/>
</dbReference>
<gene>
    <name evidence="7" type="ORF">B7P43_G04009</name>
</gene>
<keyword evidence="4" id="KW-0732">Signal</keyword>
<keyword evidence="3" id="KW-0768">Sushi</keyword>
<comment type="caution">
    <text evidence="3">Lacks conserved residue(s) required for the propagation of feature annotation.</text>
</comment>
<feature type="disulfide bond" evidence="2">
    <location>
        <begin position="167"/>
        <end position="179"/>
    </location>
</feature>
<dbReference type="PROSITE" id="PS50923">
    <property type="entry name" value="SUSHI"/>
    <property type="match status" value="2"/>
</dbReference>
<keyword evidence="1 2" id="KW-1015">Disulfide bond</keyword>
<dbReference type="AlphaFoldDB" id="A0A2J7RCH1"/>
<dbReference type="Gene3D" id="2.40.10.10">
    <property type="entry name" value="Trypsin-like serine proteases"/>
    <property type="match status" value="1"/>
</dbReference>
<dbReference type="SMART" id="SM00032">
    <property type="entry name" value="CCP"/>
    <property type="match status" value="2"/>
</dbReference>
<dbReference type="InterPro" id="IPR036055">
    <property type="entry name" value="LDL_receptor-like_sf"/>
</dbReference>
<dbReference type="Pfam" id="PF00057">
    <property type="entry name" value="Ldl_recept_a"/>
    <property type="match status" value="4"/>
</dbReference>
<dbReference type="InterPro" id="IPR002172">
    <property type="entry name" value="LDrepeatLR_classA_rpt"/>
</dbReference>
<feature type="disulfide bond" evidence="2">
    <location>
        <begin position="87"/>
        <end position="105"/>
    </location>
</feature>
<feature type="disulfide bond" evidence="2">
    <location>
        <begin position="125"/>
        <end position="137"/>
    </location>
</feature>
<evidence type="ECO:0000256" key="2">
    <source>
        <dbReference type="PROSITE-ProRule" id="PRU00124"/>
    </source>
</evidence>
<reference evidence="7 8" key="1">
    <citation type="submission" date="2017-12" db="EMBL/GenBank/DDBJ databases">
        <title>Hemimetabolous genomes reveal molecular basis of termite eusociality.</title>
        <authorList>
            <person name="Harrison M.C."/>
            <person name="Jongepier E."/>
            <person name="Robertson H.M."/>
            <person name="Arning N."/>
            <person name="Bitard-Feildel T."/>
            <person name="Chao H."/>
            <person name="Childers C.P."/>
            <person name="Dinh H."/>
            <person name="Doddapaneni H."/>
            <person name="Dugan S."/>
            <person name="Gowin J."/>
            <person name="Greiner C."/>
            <person name="Han Y."/>
            <person name="Hu H."/>
            <person name="Hughes D.S.T."/>
            <person name="Huylmans A.-K."/>
            <person name="Kemena C."/>
            <person name="Kremer L.P.M."/>
            <person name="Lee S.L."/>
            <person name="Lopez-Ezquerra A."/>
            <person name="Mallet L."/>
            <person name="Monroy-Kuhn J.M."/>
            <person name="Moser A."/>
            <person name="Murali S.C."/>
            <person name="Muzny D.M."/>
            <person name="Otani S."/>
            <person name="Piulachs M.-D."/>
            <person name="Poelchau M."/>
            <person name="Qu J."/>
            <person name="Schaub F."/>
            <person name="Wada-Katsumata A."/>
            <person name="Worley K.C."/>
            <person name="Xie Q."/>
            <person name="Ylla G."/>
            <person name="Poulsen M."/>
            <person name="Gibbs R.A."/>
            <person name="Schal C."/>
            <person name="Richards S."/>
            <person name="Belles X."/>
            <person name="Korb J."/>
            <person name="Bornberg-Bauer E."/>
        </authorList>
    </citation>
    <scope>NUCLEOTIDE SEQUENCE [LARGE SCALE GENOMIC DNA]</scope>
    <source>
        <tissue evidence="7">Whole body</tissue>
    </source>
</reference>
<dbReference type="Proteomes" id="UP000235965">
    <property type="component" value="Unassembled WGS sequence"/>
</dbReference>
<dbReference type="CDD" id="cd00112">
    <property type="entry name" value="LDLa"/>
    <property type="match status" value="4"/>
</dbReference>
<sequence>MGGMLCYLCGILLIISYSAHGVKVESKIHPYLRHRRQTCSTSKFQCASGQCIDITALCDGSKDCDDGSDETVRQCSNMRCPQFAFQCSYGACVDAIAKCNGVTDCADGSDEQLPSCAKKPGTSICKSSEFQCKSGKCIDDTLVCDGIKDCRDDGSDETFEQCRNFRCSPLSFRCSYGACIDPDYRCDGRAQCADSSDEDPVLCGNENKGTCKLPDKPKDGKYKILNCKETDISPFCLQVPDTVAPDWTILEYRCDAGYNLIGAASVPCVEGKWSYSHPTCVQVSCPPLESSSVNIKCTYKGSSVLCGKDMAPGTVASLECKVSYQLTFEPGYNKVSCLQNGKWDKPLFTCTPVCGKRNPKGRPFISNGVEAKVGEFPWHVGIYRYSANGTLQQVCGGSLVNPSVVLTAAHCFWNEAYGRTMDKDNFRIAAGKYYRDWNIKDSEMQERQLSEIIVHENYRGRKLHFTSDIALVKLNVSVELTWAVLPVCVDWKDEYERFQLSNGSLGVTVGWGYTQNNEPSTELLTTNLPYVDFQTCWNTIPETFQSYVTRDKFCAGYQNGTSVCPGDSGGGIAFERDQKYYLRGIVSVGLVPEGDAKCFTDQYTAFTKVSDFLTWMEDNIR</sequence>
<dbReference type="GO" id="GO:0004252">
    <property type="term" value="F:serine-type endopeptidase activity"/>
    <property type="evidence" value="ECO:0007669"/>
    <property type="project" value="InterPro"/>
</dbReference>
<dbReference type="OrthoDB" id="2019384at2759"/>